<evidence type="ECO:0000313" key="5">
    <source>
        <dbReference type="Proteomes" id="UP000285970"/>
    </source>
</evidence>
<evidence type="ECO:0000256" key="2">
    <source>
        <dbReference type="SAM" id="Phobius"/>
    </source>
</evidence>
<protein>
    <submittedName>
        <fullName evidence="4">DUF4190 domain-containing protein</fullName>
    </submittedName>
</protein>
<keyword evidence="2" id="KW-0812">Transmembrane</keyword>
<feature type="domain" description="DUF4190" evidence="3">
    <location>
        <begin position="105"/>
        <end position="168"/>
    </location>
</feature>
<feature type="transmembrane region" description="Helical" evidence="2">
    <location>
        <begin position="104"/>
        <end position="131"/>
    </location>
</feature>
<proteinExistence type="predicted"/>
<keyword evidence="2" id="KW-0472">Membrane</keyword>
<comment type="caution">
    <text evidence="4">The sequence shown here is derived from an EMBL/GenBank/DDBJ whole genome shotgun (WGS) entry which is preliminary data.</text>
</comment>
<dbReference type="EMBL" id="RBZY01000010">
    <property type="protein sequence ID" value="RWR21316.1"/>
    <property type="molecule type" value="Genomic_DNA"/>
</dbReference>
<dbReference type="AlphaFoldDB" id="A0A3S3N0D4"/>
<gene>
    <name evidence="4" type="ORF">D8Y23_04030</name>
</gene>
<dbReference type="InterPro" id="IPR025241">
    <property type="entry name" value="DUF4190"/>
</dbReference>
<feature type="transmembrane region" description="Helical" evidence="2">
    <location>
        <begin position="152"/>
        <end position="180"/>
    </location>
</feature>
<keyword evidence="2" id="KW-1133">Transmembrane helix</keyword>
<evidence type="ECO:0000259" key="3">
    <source>
        <dbReference type="Pfam" id="PF13828"/>
    </source>
</evidence>
<reference evidence="4 5" key="1">
    <citation type="journal article" date="2018" name="Front. Microbiol.">
        <title>Novel Insights Into Bacterial Dimethylsulfoniopropionate Catabolism in the East China Sea.</title>
        <authorList>
            <person name="Liu J."/>
            <person name="Liu J."/>
            <person name="Zhang S.H."/>
            <person name="Liang J."/>
            <person name="Lin H."/>
            <person name="Song D."/>
            <person name="Yang G.P."/>
            <person name="Todd J.D."/>
            <person name="Zhang X.H."/>
        </authorList>
    </citation>
    <scope>NUCLEOTIDE SEQUENCE [LARGE SCALE GENOMIC DNA]</scope>
    <source>
        <strain evidence="4 5">ZYFD042</strain>
    </source>
</reference>
<name>A0A3S3N0D4_9MICO</name>
<dbReference type="RefSeq" id="WP_128216886.1">
    <property type="nucleotide sequence ID" value="NZ_RBZY01000010.1"/>
</dbReference>
<feature type="region of interest" description="Disordered" evidence="1">
    <location>
        <begin position="1"/>
        <end position="60"/>
    </location>
</feature>
<evidence type="ECO:0000256" key="1">
    <source>
        <dbReference type="SAM" id="MobiDB-lite"/>
    </source>
</evidence>
<organism evidence="4 5">
    <name type="scientific">Microbacterium enclense</name>
    <dbReference type="NCBI Taxonomy" id="993073"/>
    <lineage>
        <taxon>Bacteria</taxon>
        <taxon>Bacillati</taxon>
        <taxon>Actinomycetota</taxon>
        <taxon>Actinomycetes</taxon>
        <taxon>Micrococcales</taxon>
        <taxon>Microbacteriaceae</taxon>
        <taxon>Microbacterium</taxon>
    </lineage>
</organism>
<sequence length="188" mass="18303">MSDDQNPSPRSADDTPASPEAGGYPAPPAPPVPPSASPDVPPAPIPAPSPHETPAAPSYDAAAYGQPAAPAYGAPAPGAAPYGAAPYGAAPGGYGYGSTVRTNALAIISLVASIAGFLWIVPVVGPIAGVITGHISLAQIKRTGEKGHGMALAGTIVGWVGIGVLVLLAVTLIVGLSIAASNSSRYGA</sequence>
<dbReference type="Proteomes" id="UP000285970">
    <property type="component" value="Unassembled WGS sequence"/>
</dbReference>
<dbReference type="Pfam" id="PF13828">
    <property type="entry name" value="DUF4190"/>
    <property type="match status" value="1"/>
</dbReference>
<evidence type="ECO:0000313" key="4">
    <source>
        <dbReference type="EMBL" id="RWR21316.1"/>
    </source>
</evidence>
<feature type="compositionally biased region" description="Pro residues" evidence="1">
    <location>
        <begin position="25"/>
        <end position="51"/>
    </location>
</feature>
<accession>A0A3S3N0D4</accession>